<dbReference type="Proteomes" id="UP001057291">
    <property type="component" value="Unassembled WGS sequence"/>
</dbReference>
<dbReference type="EMBL" id="BOQE01000001">
    <property type="protein sequence ID" value="GIM45842.1"/>
    <property type="molecule type" value="Genomic_DNA"/>
</dbReference>
<accession>A0AAV4LDH5</accession>
<organism evidence="1 2">
    <name type="scientific">Collibacillus ludicampi</name>
    <dbReference type="NCBI Taxonomy" id="2771369"/>
    <lineage>
        <taxon>Bacteria</taxon>
        <taxon>Bacillati</taxon>
        <taxon>Bacillota</taxon>
        <taxon>Bacilli</taxon>
        <taxon>Bacillales</taxon>
        <taxon>Alicyclobacillaceae</taxon>
        <taxon>Collibacillus</taxon>
    </lineage>
</organism>
<dbReference type="SUPFAM" id="SSF52540">
    <property type="entry name" value="P-loop containing nucleoside triphosphate hydrolases"/>
    <property type="match status" value="1"/>
</dbReference>
<protein>
    <recommendedName>
        <fullName evidence="3">G domain-containing protein</fullName>
    </recommendedName>
</protein>
<name>A0AAV4LDH5_9BACL</name>
<dbReference type="InterPro" id="IPR027417">
    <property type="entry name" value="P-loop_NTPase"/>
</dbReference>
<reference evidence="1" key="1">
    <citation type="journal article" date="2023" name="Int. J. Syst. Evol. Microbiol.">
        <title>Collibacillus ludicampi gen. nov., sp. nov., a new soil bacterium of the family Alicyclobacillaceae.</title>
        <authorList>
            <person name="Jojima T."/>
            <person name="Ioku Y."/>
            <person name="Fukuta Y."/>
            <person name="Shirasaka N."/>
            <person name="Matsumura Y."/>
            <person name="Mori M."/>
        </authorList>
    </citation>
    <scope>NUCLEOTIDE SEQUENCE</scope>
    <source>
        <strain evidence="1">TP075</strain>
    </source>
</reference>
<keyword evidence="2" id="KW-1185">Reference proteome</keyword>
<dbReference type="RefSeq" id="WP_282199008.1">
    <property type="nucleotide sequence ID" value="NZ_BOQE01000001.1"/>
</dbReference>
<dbReference type="AlphaFoldDB" id="A0AAV4LDH5"/>
<evidence type="ECO:0008006" key="3">
    <source>
        <dbReference type="Google" id="ProtNLM"/>
    </source>
</evidence>
<proteinExistence type="predicted"/>
<comment type="caution">
    <text evidence="1">The sequence shown here is derived from an EMBL/GenBank/DDBJ whole genome shotgun (WGS) entry which is preliminary data.</text>
</comment>
<gene>
    <name evidence="1" type="ORF">DNHGIG_13910</name>
</gene>
<evidence type="ECO:0000313" key="2">
    <source>
        <dbReference type="Proteomes" id="UP001057291"/>
    </source>
</evidence>
<evidence type="ECO:0000313" key="1">
    <source>
        <dbReference type="EMBL" id="GIM45842.1"/>
    </source>
</evidence>
<sequence length="745" mass="84944">MSYTASKVKGVGRHSWSIVFRHPVRKDPTGKVGLRVRRGLGTTDENEAQRLVDQMNEILSDSSLWDLSAKPLALLRYNEKIVAAFYDYLEPKNTDYYSLREAHLPLPGADQGYAKVLLVGSTGAGKTTLLRQFIGSDPKKDRFPSTSPNKTTVSDIEVICSPGDYEAIVTFFELREIRLHVEDCVMAAVLAKVNGMDDNTVSMRLLEHSEQRFRFFYVLGDPNLDLDDEEEEDEDQELSVNEHRVTTEERSRFLAVIKGYLAQVNELASVSTKVKEQLIKELNINPDSLDSEDKTAFEEIFDEELRQKKEFHALVDEILDEMAERFKLLKDGELEYDGDQWPLTWKYRTKDRTTFIENVRRLSSNYAPQFGKLLTPLVQGIRVKGPFMPNWYNVVPRLVLIDGQGIGHTVSSTSSLPSQTSRKFDACDAIILVDSAKQPMQTAALSVIKELVASGHISKLRICFTHLDELKGDNLPTRKSRINHVGASLNQVVSHIRETLGYEVAVNLDLLLSERSYYLANLDQVMQEKDKHTLEQLKDLISTLETSIFVEKISEAIPFYDEANLIIAVQNATKRFHDIWRGRFGKASSSNEPAQHWTRLKALSRRLALNYDNGEYDNLRPVSELKDRLMEHIRIYLNQPVRWVPGNVSDDEKKNAVDRIAREIHSKLFDLTTQRLWTDRLTSWNNAFNLSGRGSAQRRIEHMERIYDQAAPIPGEAATTQSHEYLLGIRQLVKTAITLKGGRFV</sequence>